<accession>A0A4C1S9B6</accession>
<dbReference type="EMBL" id="BGZK01000001">
    <property type="protein sequence ID" value="GBO98842.1"/>
    <property type="molecule type" value="Genomic_DNA"/>
</dbReference>
<feature type="region of interest" description="Disordered" evidence="1">
    <location>
        <begin position="61"/>
        <end position="82"/>
    </location>
</feature>
<evidence type="ECO:0000313" key="2">
    <source>
        <dbReference type="EMBL" id="GBO98842.1"/>
    </source>
</evidence>
<gene>
    <name evidence="2" type="ORF">EVAR_295_1</name>
</gene>
<dbReference type="Proteomes" id="UP000299102">
    <property type="component" value="Unassembled WGS sequence"/>
</dbReference>
<name>A0A4C1S9B6_EUMVA</name>
<proteinExistence type="predicted"/>
<reference evidence="2 3" key="1">
    <citation type="journal article" date="2019" name="Commun. Biol.">
        <title>The bagworm genome reveals a unique fibroin gene that provides high tensile strength.</title>
        <authorList>
            <person name="Kono N."/>
            <person name="Nakamura H."/>
            <person name="Ohtoshi R."/>
            <person name="Tomita M."/>
            <person name="Numata K."/>
            <person name="Arakawa K."/>
        </authorList>
    </citation>
    <scope>NUCLEOTIDE SEQUENCE [LARGE SCALE GENOMIC DNA]</scope>
</reference>
<evidence type="ECO:0000313" key="3">
    <source>
        <dbReference type="Proteomes" id="UP000299102"/>
    </source>
</evidence>
<evidence type="ECO:0000256" key="1">
    <source>
        <dbReference type="SAM" id="MobiDB-lite"/>
    </source>
</evidence>
<dbReference type="AlphaFoldDB" id="A0A4C1S9B6"/>
<comment type="caution">
    <text evidence="2">The sequence shown here is derived from an EMBL/GenBank/DDBJ whole genome shotgun (WGS) entry which is preliminary data.</text>
</comment>
<keyword evidence="3" id="KW-1185">Reference proteome</keyword>
<sequence>MLVTCRSGGRRRGRVVDGGSARRLAAVAEQRAGCKIIICILSAERLALDWRVVPITASRPSDTANKTMRIGDRRPRRPRPLT</sequence>
<organism evidence="2 3">
    <name type="scientific">Eumeta variegata</name>
    <name type="common">Bagworm moth</name>
    <name type="synonym">Eumeta japonica</name>
    <dbReference type="NCBI Taxonomy" id="151549"/>
    <lineage>
        <taxon>Eukaryota</taxon>
        <taxon>Metazoa</taxon>
        <taxon>Ecdysozoa</taxon>
        <taxon>Arthropoda</taxon>
        <taxon>Hexapoda</taxon>
        <taxon>Insecta</taxon>
        <taxon>Pterygota</taxon>
        <taxon>Neoptera</taxon>
        <taxon>Endopterygota</taxon>
        <taxon>Lepidoptera</taxon>
        <taxon>Glossata</taxon>
        <taxon>Ditrysia</taxon>
        <taxon>Tineoidea</taxon>
        <taxon>Psychidae</taxon>
        <taxon>Oiketicinae</taxon>
        <taxon>Eumeta</taxon>
    </lineage>
</organism>
<protein>
    <submittedName>
        <fullName evidence="2">Uncharacterized protein</fullName>
    </submittedName>
</protein>